<dbReference type="InterPro" id="IPR029064">
    <property type="entry name" value="Ribosomal_eL30-like_sf"/>
</dbReference>
<dbReference type="Gene3D" id="3.30.1330.30">
    <property type="match status" value="1"/>
</dbReference>
<dbReference type="AlphaFoldDB" id="A0A026WAL8"/>
<accession>A0A026WAL8</accession>
<feature type="non-terminal residue" evidence="2">
    <location>
        <position position="1"/>
    </location>
</feature>
<dbReference type="Pfam" id="PF01248">
    <property type="entry name" value="Ribosomal_L7Ae"/>
    <property type="match status" value="1"/>
</dbReference>
<keyword evidence="3" id="KW-1185">Reference proteome</keyword>
<evidence type="ECO:0000313" key="3">
    <source>
        <dbReference type="Proteomes" id="UP000053097"/>
    </source>
</evidence>
<organism evidence="2 3">
    <name type="scientific">Ooceraea biroi</name>
    <name type="common">Clonal raider ant</name>
    <name type="synonym">Cerapachys biroi</name>
    <dbReference type="NCBI Taxonomy" id="2015173"/>
    <lineage>
        <taxon>Eukaryota</taxon>
        <taxon>Metazoa</taxon>
        <taxon>Ecdysozoa</taxon>
        <taxon>Arthropoda</taxon>
        <taxon>Hexapoda</taxon>
        <taxon>Insecta</taxon>
        <taxon>Pterygota</taxon>
        <taxon>Neoptera</taxon>
        <taxon>Endopterygota</taxon>
        <taxon>Hymenoptera</taxon>
        <taxon>Apocrita</taxon>
        <taxon>Aculeata</taxon>
        <taxon>Formicoidea</taxon>
        <taxon>Formicidae</taxon>
        <taxon>Dorylinae</taxon>
        <taxon>Ooceraea</taxon>
    </lineage>
</organism>
<dbReference type="Proteomes" id="UP000053097">
    <property type="component" value="Unassembled WGS sequence"/>
</dbReference>
<feature type="domain" description="Ribosomal protein eL8/eL30/eS12/Gadd45" evidence="1">
    <location>
        <begin position="3"/>
        <end position="40"/>
    </location>
</feature>
<proteinExistence type="predicted"/>
<name>A0A026WAL8_OOCBI</name>
<evidence type="ECO:0000313" key="2">
    <source>
        <dbReference type="EMBL" id="EZA52074.1"/>
    </source>
</evidence>
<sequence length="53" mass="5965">VIFLRALCEHKYVPYIFIQSNEILGRACGLSRPACTVVISQGSPLTRQIENMQ</sequence>
<dbReference type="EMBL" id="KK107353">
    <property type="protein sequence ID" value="EZA52074.1"/>
    <property type="molecule type" value="Genomic_DNA"/>
</dbReference>
<dbReference type="STRING" id="2015173.A0A026WAL8"/>
<dbReference type="SUPFAM" id="SSF55315">
    <property type="entry name" value="L30e-like"/>
    <property type="match status" value="1"/>
</dbReference>
<gene>
    <name evidence="2" type="ORF">X777_09082</name>
</gene>
<evidence type="ECO:0000259" key="1">
    <source>
        <dbReference type="Pfam" id="PF01248"/>
    </source>
</evidence>
<dbReference type="InterPro" id="IPR004038">
    <property type="entry name" value="Ribosomal_eL8/eL30/eS12/Gad45"/>
</dbReference>
<reference evidence="2 3" key="1">
    <citation type="journal article" date="2014" name="Curr. Biol.">
        <title>The genome of the clonal raider ant Cerapachys biroi.</title>
        <authorList>
            <person name="Oxley P.R."/>
            <person name="Ji L."/>
            <person name="Fetter-Pruneda I."/>
            <person name="McKenzie S.K."/>
            <person name="Li C."/>
            <person name="Hu H."/>
            <person name="Zhang G."/>
            <person name="Kronauer D.J."/>
        </authorList>
    </citation>
    <scope>NUCLEOTIDE SEQUENCE [LARGE SCALE GENOMIC DNA]</scope>
</reference>
<protein>
    <submittedName>
        <fullName evidence="2">NHP2-like protein</fullName>
    </submittedName>
</protein>